<evidence type="ECO:0000313" key="1">
    <source>
        <dbReference type="EMBL" id="MFD2172230.1"/>
    </source>
</evidence>
<dbReference type="EMBL" id="JBHUIO010000019">
    <property type="protein sequence ID" value="MFD2172230.1"/>
    <property type="molecule type" value="Genomic_DNA"/>
</dbReference>
<reference evidence="2" key="1">
    <citation type="journal article" date="2019" name="Int. J. Syst. Evol. Microbiol.">
        <title>The Global Catalogue of Microorganisms (GCM) 10K type strain sequencing project: providing services to taxonomists for standard genome sequencing and annotation.</title>
        <authorList>
            <consortium name="The Broad Institute Genomics Platform"/>
            <consortium name="The Broad Institute Genome Sequencing Center for Infectious Disease"/>
            <person name="Wu L."/>
            <person name="Ma J."/>
        </authorList>
    </citation>
    <scope>NUCLEOTIDE SEQUENCE [LARGE SCALE GENOMIC DNA]</scope>
    <source>
        <strain evidence="2">CGMCC 1.13574</strain>
    </source>
</reference>
<sequence length="473" mass="55399">MRWNLDRFYPQAVADREWRQDKERAISFVVQGEFEQAEELLSFLWTYAYARYCLNTKDKLWKHRLNEVEEIEEKITVQAEEESDQKVEDAIQRQAEMIQEIYKIRFSGLTVFQASTSPHSEIRREAREYLTQQYAAKKERFAELLIQICHDKFPTDPHYLKARQQMLDALPLLQTYLGELVQASGKTKIHWTDLSFLFESEMNDWDSTYSLEQTRSLMGDLHSFFGETLSHLLVNGCLETSEAPHKLQSGFAMPVAFHHEPLCYLHSVRGKEGALGLLHELSHGLHFWAYRDQEKNYLLPDVSVVEIFPMTIELVALHKWEGRISYLQRILSFTLFQFLKVEFKYQIHEKRVQTLEEIQCIWDDLIEMIFGRHLEFERGTNLSWCGSRLVWQEAEVGQRYICGSVAAWNLSKSILDAGKPVLDRVVQTLMLPPSCDLQAWNESLNIDLLGSLTRSVGNERTIHDHHLLHRTDS</sequence>
<dbReference type="SUPFAM" id="SSF55486">
    <property type="entry name" value="Metalloproteases ('zincins'), catalytic domain"/>
    <property type="match status" value="1"/>
</dbReference>
<keyword evidence="2" id="KW-1185">Reference proteome</keyword>
<dbReference type="Gene3D" id="1.10.1370.30">
    <property type="match status" value="1"/>
</dbReference>
<protein>
    <recommendedName>
        <fullName evidence="3">Peptidase M3A/M3B catalytic domain-containing protein</fullName>
    </recommendedName>
</protein>
<gene>
    <name evidence="1" type="ORF">ACFSOY_19980</name>
</gene>
<dbReference type="RefSeq" id="WP_386049619.1">
    <property type="nucleotide sequence ID" value="NZ_JBHUIO010000019.1"/>
</dbReference>
<evidence type="ECO:0008006" key="3">
    <source>
        <dbReference type="Google" id="ProtNLM"/>
    </source>
</evidence>
<accession>A0ABW5A322</accession>
<evidence type="ECO:0000313" key="2">
    <source>
        <dbReference type="Proteomes" id="UP001597343"/>
    </source>
</evidence>
<comment type="caution">
    <text evidence="1">The sequence shown here is derived from an EMBL/GenBank/DDBJ whole genome shotgun (WGS) entry which is preliminary data.</text>
</comment>
<proteinExistence type="predicted"/>
<dbReference type="Proteomes" id="UP001597343">
    <property type="component" value="Unassembled WGS sequence"/>
</dbReference>
<name>A0ABW5A322_9BACL</name>
<organism evidence="1 2">
    <name type="scientific">Tumebacillus lipolyticus</name>
    <dbReference type="NCBI Taxonomy" id="1280370"/>
    <lineage>
        <taxon>Bacteria</taxon>
        <taxon>Bacillati</taxon>
        <taxon>Bacillota</taxon>
        <taxon>Bacilli</taxon>
        <taxon>Bacillales</taxon>
        <taxon>Alicyclobacillaceae</taxon>
        <taxon>Tumebacillus</taxon>
    </lineage>
</organism>